<keyword evidence="2" id="KW-1185">Reference proteome</keyword>
<reference evidence="1" key="1">
    <citation type="submission" date="2021-09" db="EMBL/GenBank/DDBJ databases">
        <authorList>
            <person name="Martin H S."/>
        </authorList>
    </citation>
    <scope>NUCLEOTIDE SEQUENCE</scope>
</reference>
<sequence length="443" mass="51015">MKTPNEVESTRIYAKFQKALERLYTSLTKVLKSGIQIRDKIATLKSVQGILMKDYEPLLNKVIRGHIEEDCFNSIHDVIRQDVSNDEEDNYYDEDIEFTPMGLKLNCIHLLAAYCRHRSEFTGDIMKCILDPDLYNFSSSWEIEGALKCMQIINEVNMEHSSIEKYKIETGRTKESRVAEASKMSQSTRSILTNDKWSNLFVENLGDLLLLTAENVCDHVDASQLFGFQLMNKTDSYTYSKQVFSGILEYFGELIDGCIMQYLCENQPLVLLNVLFKLWNKVLTEKIFAHKLLAFHAYLVFIEKIPFGYPSDAILYTFACVSMCNGLKEAKTNDDVKIFVDGLQKLSKRVTDNWTLCNEKSKKLMLSKIITILDLKISEGFNECDGLLCYITEDVKQEFAESEDVVDYMKVMSQGRSTMYPMMSKILFRDKLKTFTSNLSNAR</sequence>
<dbReference type="AlphaFoldDB" id="A0A8J2QPM4"/>
<accession>A0A8J2QPM4</accession>
<dbReference type="OrthoDB" id="381190at2759"/>
<name>A0A8J2QPM4_9NEOP</name>
<dbReference type="Proteomes" id="UP000789524">
    <property type="component" value="Unassembled WGS sequence"/>
</dbReference>
<dbReference type="EMBL" id="CAKASE010000057">
    <property type="protein sequence ID" value="CAG9566907.1"/>
    <property type="molecule type" value="Genomic_DNA"/>
</dbReference>
<organism evidence="1 2">
    <name type="scientific">Danaus chrysippus</name>
    <name type="common">African queen</name>
    <dbReference type="NCBI Taxonomy" id="151541"/>
    <lineage>
        <taxon>Eukaryota</taxon>
        <taxon>Metazoa</taxon>
        <taxon>Ecdysozoa</taxon>
        <taxon>Arthropoda</taxon>
        <taxon>Hexapoda</taxon>
        <taxon>Insecta</taxon>
        <taxon>Pterygota</taxon>
        <taxon>Neoptera</taxon>
        <taxon>Endopterygota</taxon>
        <taxon>Lepidoptera</taxon>
        <taxon>Glossata</taxon>
        <taxon>Ditrysia</taxon>
        <taxon>Papilionoidea</taxon>
        <taxon>Nymphalidae</taxon>
        <taxon>Danainae</taxon>
        <taxon>Danaini</taxon>
        <taxon>Danaina</taxon>
        <taxon>Danaus</taxon>
        <taxon>Anosia</taxon>
    </lineage>
</organism>
<protein>
    <submittedName>
        <fullName evidence="1">(African queen) hypothetical protein</fullName>
    </submittedName>
</protein>
<evidence type="ECO:0000313" key="1">
    <source>
        <dbReference type="EMBL" id="CAG9566907.1"/>
    </source>
</evidence>
<evidence type="ECO:0000313" key="2">
    <source>
        <dbReference type="Proteomes" id="UP000789524"/>
    </source>
</evidence>
<comment type="caution">
    <text evidence="1">The sequence shown here is derived from an EMBL/GenBank/DDBJ whole genome shotgun (WGS) entry which is preliminary data.</text>
</comment>
<gene>
    <name evidence="1" type="ORF">DCHRY22_LOCUS7476</name>
</gene>
<proteinExistence type="predicted"/>